<accession>A0A2W7S3Y0</accession>
<keyword evidence="3" id="KW-1185">Reference proteome</keyword>
<name>A0A2W7S3Y0_9BACT</name>
<keyword evidence="1" id="KW-0732">Signal</keyword>
<evidence type="ECO:0000313" key="2">
    <source>
        <dbReference type="EMBL" id="PZX65550.1"/>
    </source>
</evidence>
<dbReference type="EMBL" id="QKZV01000001">
    <property type="protein sequence ID" value="PZX65550.1"/>
    <property type="molecule type" value="Genomic_DNA"/>
</dbReference>
<proteinExistence type="predicted"/>
<dbReference type="Proteomes" id="UP000249720">
    <property type="component" value="Unassembled WGS sequence"/>
</dbReference>
<gene>
    <name evidence="2" type="ORF">LX80_00038</name>
</gene>
<evidence type="ECO:0000256" key="1">
    <source>
        <dbReference type="SAM" id="SignalP"/>
    </source>
</evidence>
<dbReference type="AlphaFoldDB" id="A0A2W7S3Y0"/>
<evidence type="ECO:0008006" key="4">
    <source>
        <dbReference type="Google" id="ProtNLM"/>
    </source>
</evidence>
<feature type="signal peptide" evidence="1">
    <location>
        <begin position="1"/>
        <end position="24"/>
    </location>
</feature>
<reference evidence="2 3" key="1">
    <citation type="submission" date="2018-06" db="EMBL/GenBank/DDBJ databases">
        <title>Genomic Encyclopedia of Archaeal and Bacterial Type Strains, Phase II (KMG-II): from individual species to whole genera.</title>
        <authorList>
            <person name="Goeker M."/>
        </authorList>
    </citation>
    <scope>NUCLEOTIDE SEQUENCE [LARGE SCALE GENOMIC DNA]</scope>
    <source>
        <strain evidence="2 3">DSM 23241</strain>
    </source>
</reference>
<dbReference type="InterPro" id="IPR011990">
    <property type="entry name" value="TPR-like_helical_dom_sf"/>
</dbReference>
<protein>
    <recommendedName>
        <fullName evidence="4">Tetratricopeptide repeat protein</fullName>
    </recommendedName>
</protein>
<sequence>MMQKYFFLCLFLIPALFFQPKVWGQPNTTINLDKEKPAQYQDRLLPAEKTGDKKLGFLSRTYQDMVSHYNYFFNANNKLNFIIEQAQKMHTDDYSKLLPFYDYSLSVTALDKRDLDSIIYKCYAGILLHDLRSDWVDDFYLLLGKAYLLRKNFDSAAMVFQYINYIYAPKDDGYDIPIGSNVSNNQGIFTVSTNENRSLLKKITTKPTTRNDSFIWQIRNYIESNQLDKASGLIALLKADPLFPKRLQKDLWLQQAYLFYKQNQYDSAATYLSKSISEADNKQQQARWEFLTGQLYQLAHQNKPAIKAFETAITHTIDPYLEVYARLNIVALSDTGSSTKALQNNLRQMYQLAHRDKYADYRDIIYYAAAALEIKQQHYEAGIQNLQKSIAYSVNNPEQKQKSMLLLASTAYNIRQYPLASLYYDSIQTNQLDSTLKNEVIARKKALKIITGNLTSLHLQDSLLQLAKLNEADRLAAVKKLYRRLRKEQGLAEEKEDIDFGSTNTTANVAASGLFGSSTSSNNANDFYFANATLKLQGYKEFKQKWGNRPNVDNWQRQSAINNSLQLNNNNVTAATTTTETAKTNNANALTLKGMLDNIPLTEKQIGDAHNTIINDLYSNAQTFQNNLEKYADAVDSYETLMKLYPENQYEEAVLFNLIYCYKQLGLLQKSDSVRKKLMFAFPNGTYAQKIKNIGKPTLQDKATEQYEHIYNLFIEGNFKQALAEKAEADKTYGKTYWTPQLMYIQAVYDVKQKNDSSAIQTLQAMIHQFPQSPMVDMANTMIDVLKRRKEIENYLTNLVIEKNEDNVVANIDLHPATLVNTPVRRRVDSVAAPVIKHLDSTATVQIPVSAPVIQSVNNYAFNPSDSQYIAVVLNKVDPVFASEARNAFYRFNLEKFYNLRLKVNQQKLNDSTSLVLIGPFANAGDAVDYLDKTKPMATARIIPWLKPEKYIFSMISPANLQLLYNKNNIDEYIQFLKRNLPEKF</sequence>
<feature type="chain" id="PRO_5016132876" description="Tetratricopeptide repeat protein" evidence="1">
    <location>
        <begin position="25"/>
        <end position="985"/>
    </location>
</feature>
<dbReference type="OrthoDB" id="1522549at2"/>
<dbReference type="Gene3D" id="1.25.40.10">
    <property type="entry name" value="Tetratricopeptide repeat domain"/>
    <property type="match status" value="3"/>
</dbReference>
<evidence type="ECO:0000313" key="3">
    <source>
        <dbReference type="Proteomes" id="UP000249720"/>
    </source>
</evidence>
<dbReference type="SUPFAM" id="SSF48452">
    <property type="entry name" value="TPR-like"/>
    <property type="match status" value="1"/>
</dbReference>
<dbReference type="RefSeq" id="WP_111293037.1">
    <property type="nucleotide sequence ID" value="NZ_QKZV01000001.1"/>
</dbReference>
<comment type="caution">
    <text evidence="2">The sequence shown here is derived from an EMBL/GenBank/DDBJ whole genome shotgun (WGS) entry which is preliminary data.</text>
</comment>
<organism evidence="2 3">
    <name type="scientific">Hydrotalea sandarakina</name>
    <dbReference type="NCBI Taxonomy" id="1004304"/>
    <lineage>
        <taxon>Bacteria</taxon>
        <taxon>Pseudomonadati</taxon>
        <taxon>Bacteroidota</taxon>
        <taxon>Chitinophagia</taxon>
        <taxon>Chitinophagales</taxon>
        <taxon>Chitinophagaceae</taxon>
        <taxon>Hydrotalea</taxon>
    </lineage>
</organism>